<dbReference type="PROSITE" id="PS51257">
    <property type="entry name" value="PROKAR_LIPOPROTEIN"/>
    <property type="match status" value="1"/>
</dbReference>
<sequence>MNVKLVLMGIGLGVLVSGCADVQEKYDVGEYTAMSNPASVYCVEQEGELVMVTEAGKRVTYCKLSEDEMVEQWEYFRENHKEEDKEM</sequence>
<proteinExistence type="predicted"/>
<dbReference type="InterPro" id="IPR005590">
    <property type="entry name" value="DUF333"/>
</dbReference>
<gene>
    <name evidence="1" type="ORF">QWJ08_20515</name>
</gene>
<dbReference type="EMBL" id="JAUEOZ010000002">
    <property type="protein sequence ID" value="MDN2483737.1"/>
    <property type="molecule type" value="Genomic_DNA"/>
</dbReference>
<evidence type="ECO:0000313" key="1">
    <source>
        <dbReference type="EMBL" id="MDN2483737.1"/>
    </source>
</evidence>
<dbReference type="Pfam" id="PF03891">
    <property type="entry name" value="DUF333"/>
    <property type="match status" value="1"/>
</dbReference>
<dbReference type="Proteomes" id="UP001169719">
    <property type="component" value="Unassembled WGS sequence"/>
</dbReference>
<reference evidence="1" key="1">
    <citation type="submission" date="2024-05" db="EMBL/GenBank/DDBJ databases">
        <title>Genome Sequences of Four Agar- Degrading Marine Bacteria.</title>
        <authorList>
            <person name="Phillips E.K."/>
            <person name="Shaffer J.C."/>
            <person name="Henson M.W."/>
            <person name="Temperton B."/>
            <person name="Thrash C.J."/>
            <person name="Martin M.O."/>
        </authorList>
    </citation>
    <scope>NUCLEOTIDE SEQUENCE</scope>
    <source>
        <strain evidence="1">EKP203</strain>
    </source>
</reference>
<dbReference type="PANTHER" id="PTHR38008:SF2">
    <property type="entry name" value="HEMOLYSIN"/>
    <property type="match status" value="1"/>
</dbReference>
<evidence type="ECO:0000313" key="2">
    <source>
        <dbReference type="Proteomes" id="UP001169719"/>
    </source>
</evidence>
<keyword evidence="2" id="KW-1185">Reference proteome</keyword>
<accession>A0ABT7Y6W0</accession>
<dbReference type="PANTHER" id="PTHR38008">
    <property type="entry name" value="HEMOLYSIN-RELATED"/>
    <property type="match status" value="1"/>
</dbReference>
<protein>
    <submittedName>
        <fullName evidence="1">DUF333 domain-containing protein</fullName>
    </submittedName>
</protein>
<organism evidence="1 2">
    <name type="scientific">Vibrio agarivorans</name>
    <dbReference type="NCBI Taxonomy" id="153622"/>
    <lineage>
        <taxon>Bacteria</taxon>
        <taxon>Pseudomonadati</taxon>
        <taxon>Pseudomonadota</taxon>
        <taxon>Gammaproteobacteria</taxon>
        <taxon>Vibrionales</taxon>
        <taxon>Vibrionaceae</taxon>
        <taxon>Vibrio</taxon>
    </lineage>
</organism>
<dbReference type="RefSeq" id="WP_289963806.1">
    <property type="nucleotide sequence ID" value="NZ_JAUEOZ010000002.1"/>
</dbReference>
<comment type="caution">
    <text evidence="1">The sequence shown here is derived from an EMBL/GenBank/DDBJ whole genome shotgun (WGS) entry which is preliminary data.</text>
</comment>
<name>A0ABT7Y6W0_9VIBR</name>